<evidence type="ECO:0000313" key="2">
    <source>
        <dbReference type="Proteomes" id="UP001057402"/>
    </source>
</evidence>
<organism evidence="1 2">
    <name type="scientific">Melastoma candidum</name>
    <dbReference type="NCBI Taxonomy" id="119954"/>
    <lineage>
        <taxon>Eukaryota</taxon>
        <taxon>Viridiplantae</taxon>
        <taxon>Streptophyta</taxon>
        <taxon>Embryophyta</taxon>
        <taxon>Tracheophyta</taxon>
        <taxon>Spermatophyta</taxon>
        <taxon>Magnoliopsida</taxon>
        <taxon>eudicotyledons</taxon>
        <taxon>Gunneridae</taxon>
        <taxon>Pentapetalae</taxon>
        <taxon>rosids</taxon>
        <taxon>malvids</taxon>
        <taxon>Myrtales</taxon>
        <taxon>Melastomataceae</taxon>
        <taxon>Melastomatoideae</taxon>
        <taxon>Melastomateae</taxon>
        <taxon>Melastoma</taxon>
    </lineage>
</organism>
<dbReference type="EMBL" id="CM042883">
    <property type="protein sequence ID" value="KAI4378625.1"/>
    <property type="molecule type" value="Genomic_DNA"/>
</dbReference>
<keyword evidence="2" id="KW-1185">Reference proteome</keyword>
<name>A0ACB9RIA9_9MYRT</name>
<sequence length="324" mass="36426">MGSLPDVVEDCMGVLQLYSDGSVYRTADIDFNIPLVPNDSVLFKDYIYDTDLDLSLRVYWPAVSKGPRKFPVVYYIHGGGFCLGSRDWPNCHNCCTRLSSGLDAIVVSPDYRLAPEHRLPSAIYDVYGSLRWLRDLGLAGRKVSCGDEWLDGRADYERVYLLGDSSGGNIAHHVSVKLGSEPRELDPVHVRGYMLLAPFFGGVERTKSEEGPPEPMLNLEALDRLWRLSLPLGENRDHPIANPFGPSSPVLEHLLLGPFLIMAGGKELLRDRVVEYARRLKEMGKDVEYIEYEGEKHGFFTNDPYSEIGGQAMQAMKKFMHDHC</sequence>
<protein>
    <submittedName>
        <fullName evidence="1">Uncharacterized protein</fullName>
    </submittedName>
</protein>
<dbReference type="Proteomes" id="UP001057402">
    <property type="component" value="Chromosome 4"/>
</dbReference>
<comment type="caution">
    <text evidence="1">The sequence shown here is derived from an EMBL/GenBank/DDBJ whole genome shotgun (WGS) entry which is preliminary data.</text>
</comment>
<accession>A0ACB9RIA9</accession>
<proteinExistence type="predicted"/>
<evidence type="ECO:0000313" key="1">
    <source>
        <dbReference type="EMBL" id="KAI4378625.1"/>
    </source>
</evidence>
<reference evidence="2" key="1">
    <citation type="journal article" date="2023" name="Front. Plant Sci.">
        <title>Chromosomal-level genome assembly of Melastoma candidum provides insights into trichome evolution.</title>
        <authorList>
            <person name="Zhong Y."/>
            <person name="Wu W."/>
            <person name="Sun C."/>
            <person name="Zou P."/>
            <person name="Liu Y."/>
            <person name="Dai S."/>
            <person name="Zhou R."/>
        </authorList>
    </citation>
    <scope>NUCLEOTIDE SEQUENCE [LARGE SCALE GENOMIC DNA]</scope>
</reference>
<gene>
    <name evidence="1" type="ORF">MLD38_016079</name>
</gene>